<dbReference type="Gene3D" id="3.10.350.10">
    <property type="entry name" value="LysM domain"/>
    <property type="match status" value="2"/>
</dbReference>
<keyword evidence="2" id="KW-0812">Transmembrane</keyword>
<dbReference type="SMART" id="SM00257">
    <property type="entry name" value="LysM"/>
    <property type="match status" value="2"/>
</dbReference>
<evidence type="ECO:0000256" key="1">
    <source>
        <dbReference type="SAM" id="MobiDB-lite"/>
    </source>
</evidence>
<dbReference type="PATRIC" id="fig|1747.87.peg.2485"/>
<feature type="transmembrane region" description="Helical" evidence="2">
    <location>
        <begin position="96"/>
        <end position="115"/>
    </location>
</feature>
<dbReference type="InterPro" id="IPR005158">
    <property type="entry name" value="BTAD"/>
</dbReference>
<dbReference type="InterPro" id="IPR052196">
    <property type="entry name" value="Bact_Kbp"/>
</dbReference>
<feature type="domain" description="LysM" evidence="3">
    <location>
        <begin position="217"/>
        <end position="264"/>
    </location>
</feature>
<dbReference type="PANTHER" id="PTHR34700">
    <property type="entry name" value="POTASSIUM BINDING PROTEIN KBP"/>
    <property type="match status" value="1"/>
</dbReference>
<feature type="transmembrane region" description="Helical" evidence="2">
    <location>
        <begin position="50"/>
        <end position="75"/>
    </location>
</feature>
<reference evidence="4" key="2">
    <citation type="submission" date="2012-02" db="EMBL/GenBank/DDBJ databases">
        <authorList>
            <person name="Brueggemann H."/>
            <person name="Lomholt H.B."/>
            <person name="Tettelin H."/>
            <person name="Kilian M."/>
        </authorList>
    </citation>
    <scope>NUCLEOTIDE SEQUENCE</scope>
    <source>
        <strain evidence="4">15.1.R1</strain>
    </source>
</reference>
<proteinExistence type="predicted"/>
<accession>H9ZMR5</accession>
<dbReference type="SUPFAM" id="SSF54106">
    <property type="entry name" value="LysM domain"/>
    <property type="match status" value="1"/>
</dbReference>
<reference evidence="4" key="1">
    <citation type="journal article" date="2012" name="PLoS ONE">
        <title>CRISPR/cas Loci of Type II Propionibacterium acnes Confer Immunity against Acquisition of Mobile Elements Present in Type I P. acnes.</title>
        <authorList>
            <person name="Bruggemann H."/>
            <person name="Lomholt H.B."/>
            <person name="Tettelin H."/>
            <person name="Kilian M."/>
        </authorList>
    </citation>
    <scope>NUCLEOTIDE SEQUENCE</scope>
    <source>
        <strain evidence="4">15.1.R1</strain>
    </source>
</reference>
<feature type="region of interest" description="Disordered" evidence="1">
    <location>
        <begin position="135"/>
        <end position="155"/>
    </location>
</feature>
<evidence type="ECO:0000256" key="2">
    <source>
        <dbReference type="SAM" id="Phobius"/>
    </source>
</evidence>
<dbReference type="RefSeq" id="WP_015588743.1">
    <property type="nucleotide sequence ID" value="NZ_CP012356.1"/>
</dbReference>
<dbReference type="PANTHER" id="PTHR34700:SF4">
    <property type="entry name" value="PHAGE-LIKE ELEMENT PBSX PROTEIN XKDP"/>
    <property type="match status" value="1"/>
</dbReference>
<evidence type="ECO:0000259" key="3">
    <source>
        <dbReference type="PROSITE" id="PS51782"/>
    </source>
</evidence>
<dbReference type="CDD" id="cd00118">
    <property type="entry name" value="LysM"/>
    <property type="match status" value="1"/>
</dbReference>
<feature type="region of interest" description="Disordered" evidence="1">
    <location>
        <begin position="268"/>
        <end position="344"/>
    </location>
</feature>
<dbReference type="Pfam" id="PF01476">
    <property type="entry name" value="LysM"/>
    <property type="match status" value="2"/>
</dbReference>
<feature type="region of interest" description="Disordered" evidence="1">
    <location>
        <begin position="708"/>
        <end position="736"/>
    </location>
</feature>
<feature type="compositionally biased region" description="Acidic residues" evidence="1">
    <location>
        <begin position="713"/>
        <end position="727"/>
    </location>
</feature>
<feature type="compositionally biased region" description="Low complexity" evidence="1">
    <location>
        <begin position="275"/>
        <end position="304"/>
    </location>
</feature>
<feature type="compositionally biased region" description="Low complexity" evidence="1">
    <location>
        <begin position="312"/>
        <end position="323"/>
    </location>
</feature>
<protein>
    <submittedName>
        <fullName evidence="4">LysM domain protein</fullName>
    </submittedName>
</protein>
<name>H9ZMR5_CUTAC</name>
<dbReference type="EMBL" id="JQ612072">
    <property type="protein sequence ID" value="AFH37456.1"/>
    <property type="molecule type" value="Genomic_DNA"/>
</dbReference>
<organism evidence="4">
    <name type="scientific">Cutibacterium acnes</name>
    <name type="common">Propionibacterium acnes</name>
    <dbReference type="NCBI Taxonomy" id="1747"/>
    <lineage>
        <taxon>Bacteria</taxon>
        <taxon>Bacillati</taxon>
        <taxon>Actinomycetota</taxon>
        <taxon>Actinomycetes</taxon>
        <taxon>Propionibacteriales</taxon>
        <taxon>Propionibacteriaceae</taxon>
        <taxon>Cutibacterium</taxon>
    </lineage>
</organism>
<sequence length="1037" mass="109979">MTVIRRIGALVALLVVIAGLPAGLVAAGAPLVPAGLSWAHVRHLLVTPDMTGSVLVWLVSLIGWIGWAWFALAVAAEAVTMLSGQRLHWHMPGPRLVRRVAAGLLIAAFAAAPAATSTAHAAEATHVAVAAQAGPAHAAPAQDSPATTSQAPDASTTPKIWKTYTVRANDYLWKIAEHYYGDGAQFRRIAEASGIDPHSELKVGQKLILPVPKNTAAVHSVKAGEYLWEIAEHYYGDGAQYHKIAEASGIDAHSDLAVGQKLVIPGPLRHDATPPHHSASTHAKAATPAHTPTRRPAPAHKATPAPTPATPTTPTHTVTPAPASAGHSTSDEHPLHTDTAAADKASNEDALSPIQVGLTASVGLVLVAGLITTLNRRYRTRFTRQPRGKAMTLPSPDAQTAEIALRSTGATDTLTITCLDQALRAIGAWCHHCGHPLPPLLAARVDDDRIDLLLSQAAPDHPEAVELAADGSVWTLTADRIDDLLAHTDDNQAAPWPSLVTLGRDDDGAHILIDLEAAGTLHLIADDDQVDAALAAIAVELATCDWSDEVNVTLVGQVCPGLEDALESPTLTRATDVDTLLTTLEARADDQRHILTEGNPLAAHRADPAISDGFDAEVILLDTELTEDHRNRLASLVEALPRVSVAAVTTSPTSSDEWSLTLTGDPLAADLAPLGWHIHPQTLSPDLYNRMVELLANSAAADYEPASWWNHDADDEPTTDPTNEEESTPSRRARPNIRLTTLTGGIDLSSVDIDDIIDEANQALDNTDQTTNQVRVDTNQPGTDTPFPIDDIDPLSSDHPVLSIIGHPDITGATGTVGRSPWRCQQLALYIAEHPGASGATIADDLGLSASTVRSIATHLRHWLGADDAGVAYMPAATRGYRLDERIVTDVDLIDAAVAGAGINTAETATLVAILKLGRGRVFAGVPDSELRQFRASMYHVEARIVDAALQVTDRALEAGDLGLARWALTQGLLVSPDHEDLVTGCLRTEYQAGNMDKVSELVDHLSATARRLGVDLSADTTRIIDSVITHTRRRAS</sequence>
<feature type="compositionally biased region" description="Polar residues" evidence="1">
    <location>
        <begin position="144"/>
        <end position="155"/>
    </location>
</feature>
<keyword evidence="2" id="KW-1133">Transmembrane helix</keyword>
<evidence type="ECO:0000313" key="4">
    <source>
        <dbReference type="EMBL" id="AFH37456.1"/>
    </source>
</evidence>
<feature type="domain" description="LysM" evidence="3">
    <location>
        <begin position="162"/>
        <end position="209"/>
    </location>
</feature>
<keyword evidence="2" id="KW-0472">Membrane</keyword>
<dbReference type="PROSITE" id="PS51782">
    <property type="entry name" value="LYSM"/>
    <property type="match status" value="2"/>
</dbReference>
<dbReference type="SMART" id="SM01043">
    <property type="entry name" value="BTAD"/>
    <property type="match status" value="1"/>
</dbReference>
<dbReference type="InterPro" id="IPR036779">
    <property type="entry name" value="LysM_dom_sf"/>
</dbReference>
<dbReference type="InterPro" id="IPR018392">
    <property type="entry name" value="LysM"/>
</dbReference>
<dbReference type="AlphaFoldDB" id="H9ZMR5"/>